<proteinExistence type="predicted"/>
<sequence length="138" mass="15723">MNDALSNVNKICPCAVTISLLSSKWKILIMRDLLAGPKRYSDLKRSVMGISQKMLTQSLKEMAADGLVNRHVYPEVPPCVEYSLSNLGASLRPVIYALNKWGKDYLQKSNPAYIHERFNIAVPKNRWLINSERFSNIR</sequence>
<evidence type="ECO:0000256" key="1">
    <source>
        <dbReference type="ARBA" id="ARBA00023015"/>
    </source>
</evidence>
<dbReference type="PANTHER" id="PTHR33204:SF37">
    <property type="entry name" value="HTH-TYPE TRANSCRIPTIONAL REGULATOR YODB"/>
    <property type="match status" value="1"/>
</dbReference>
<dbReference type="PANTHER" id="PTHR33204">
    <property type="entry name" value="TRANSCRIPTIONAL REGULATOR, MARR FAMILY"/>
    <property type="match status" value="1"/>
</dbReference>
<dbReference type="InterPro" id="IPR036388">
    <property type="entry name" value="WH-like_DNA-bd_sf"/>
</dbReference>
<dbReference type="Gene3D" id="1.10.10.10">
    <property type="entry name" value="Winged helix-like DNA-binding domain superfamily/Winged helix DNA-binding domain"/>
    <property type="match status" value="1"/>
</dbReference>
<keyword evidence="3" id="KW-0804">Transcription</keyword>
<protein>
    <submittedName>
        <fullName evidence="5">Transcriptional regulator</fullName>
    </submittedName>
</protein>
<comment type="caution">
    <text evidence="5">The sequence shown here is derived from an EMBL/GenBank/DDBJ whole genome shotgun (WGS) entry which is preliminary data.</text>
</comment>
<name>A0ABQ2C1M1_9LACO</name>
<accession>A0ABQ2C1M1</accession>
<reference evidence="6" key="1">
    <citation type="journal article" date="2019" name="Int. J. Syst. Evol. Microbiol.">
        <title>The Global Catalogue of Microorganisms (GCM) 10K type strain sequencing project: providing services to taxonomists for standard genome sequencing and annotation.</title>
        <authorList>
            <consortium name="The Broad Institute Genomics Platform"/>
            <consortium name="The Broad Institute Genome Sequencing Center for Infectious Disease"/>
            <person name="Wu L."/>
            <person name="Ma J."/>
        </authorList>
    </citation>
    <scope>NUCLEOTIDE SEQUENCE [LARGE SCALE GENOMIC DNA]</scope>
    <source>
        <strain evidence="6">CCM 8609</strain>
    </source>
</reference>
<evidence type="ECO:0000259" key="4">
    <source>
        <dbReference type="Pfam" id="PF01638"/>
    </source>
</evidence>
<evidence type="ECO:0000256" key="2">
    <source>
        <dbReference type="ARBA" id="ARBA00023125"/>
    </source>
</evidence>
<dbReference type="InterPro" id="IPR036390">
    <property type="entry name" value="WH_DNA-bd_sf"/>
</dbReference>
<dbReference type="SUPFAM" id="SSF46785">
    <property type="entry name" value="Winged helix' DNA-binding domain"/>
    <property type="match status" value="1"/>
</dbReference>
<keyword evidence="6" id="KW-1185">Reference proteome</keyword>
<dbReference type="EMBL" id="BMDS01000001">
    <property type="protein sequence ID" value="GGI62313.1"/>
    <property type="molecule type" value="Genomic_DNA"/>
</dbReference>
<keyword evidence="2" id="KW-0238">DNA-binding</keyword>
<gene>
    <name evidence="5" type="ORF">GCM10011459_01470</name>
</gene>
<dbReference type="InterPro" id="IPR002577">
    <property type="entry name" value="HTH_HxlR"/>
</dbReference>
<dbReference type="Proteomes" id="UP000603295">
    <property type="component" value="Unassembled WGS sequence"/>
</dbReference>
<dbReference type="RefSeq" id="WP_153709385.1">
    <property type="nucleotide sequence ID" value="NZ_BMDS01000001.1"/>
</dbReference>
<organism evidence="5 6">
    <name type="scientific">Limosilactobacillus caviae</name>
    <dbReference type="NCBI Taxonomy" id="1769424"/>
    <lineage>
        <taxon>Bacteria</taxon>
        <taxon>Bacillati</taxon>
        <taxon>Bacillota</taxon>
        <taxon>Bacilli</taxon>
        <taxon>Lactobacillales</taxon>
        <taxon>Lactobacillaceae</taxon>
        <taxon>Limosilactobacillus</taxon>
    </lineage>
</organism>
<evidence type="ECO:0000313" key="5">
    <source>
        <dbReference type="EMBL" id="GGI62313.1"/>
    </source>
</evidence>
<evidence type="ECO:0000256" key="3">
    <source>
        <dbReference type="ARBA" id="ARBA00023163"/>
    </source>
</evidence>
<dbReference type="Pfam" id="PF01638">
    <property type="entry name" value="HxlR"/>
    <property type="match status" value="1"/>
</dbReference>
<feature type="domain" description="HTH hxlR-type" evidence="4">
    <location>
        <begin position="20"/>
        <end position="108"/>
    </location>
</feature>
<evidence type="ECO:0000313" key="6">
    <source>
        <dbReference type="Proteomes" id="UP000603295"/>
    </source>
</evidence>
<keyword evidence="1" id="KW-0805">Transcription regulation</keyword>